<dbReference type="PANTHER" id="PTHR31425:SF48">
    <property type="entry name" value="MULTIPLE C2 DOMAIN AND TRANSMEMBRANE REGION PROTEIN 10"/>
    <property type="match status" value="1"/>
</dbReference>
<evidence type="ECO:0000313" key="4">
    <source>
        <dbReference type="Proteomes" id="UP000824120"/>
    </source>
</evidence>
<evidence type="ECO:0000259" key="2">
    <source>
        <dbReference type="PROSITE" id="PS50004"/>
    </source>
</evidence>
<dbReference type="EMBL" id="JACXVP010000010">
    <property type="protein sequence ID" value="KAG5581730.1"/>
    <property type="molecule type" value="Genomic_DNA"/>
</dbReference>
<name>A0A9J5X187_SOLCO</name>
<feature type="region of interest" description="Disordered" evidence="1">
    <location>
        <begin position="83"/>
        <end position="109"/>
    </location>
</feature>
<protein>
    <recommendedName>
        <fullName evidence="2">C2 domain-containing protein</fullName>
    </recommendedName>
</protein>
<proteinExistence type="predicted"/>
<dbReference type="Gene3D" id="2.60.40.150">
    <property type="entry name" value="C2 domain"/>
    <property type="match status" value="1"/>
</dbReference>
<dbReference type="InterPro" id="IPR047259">
    <property type="entry name" value="QUIRKY-like"/>
</dbReference>
<sequence length="132" mass="14971">MPRDGEGSSSPFVEVEFENQRQRTQVKMRDLNSLWNEKLVYHLNNVVDLPYRMIELNVFNKEKEKLEKAKNANVENVISAKFELGSSSSSDPSSTTDSQNIDSSNDSDDRLKQANCLGYLFVRSGALKEGYT</sequence>
<feature type="compositionally biased region" description="Low complexity" evidence="1">
    <location>
        <begin position="86"/>
        <end position="104"/>
    </location>
</feature>
<dbReference type="InterPro" id="IPR035892">
    <property type="entry name" value="C2_domain_sf"/>
</dbReference>
<accession>A0A9J5X187</accession>
<dbReference type="AlphaFoldDB" id="A0A9J5X187"/>
<dbReference type="PROSITE" id="PS50004">
    <property type="entry name" value="C2"/>
    <property type="match status" value="1"/>
</dbReference>
<dbReference type="Pfam" id="PF00168">
    <property type="entry name" value="C2"/>
    <property type="match status" value="1"/>
</dbReference>
<feature type="domain" description="C2" evidence="2">
    <location>
        <begin position="1"/>
        <end position="97"/>
    </location>
</feature>
<keyword evidence="4" id="KW-1185">Reference proteome</keyword>
<dbReference type="OrthoDB" id="67700at2759"/>
<dbReference type="SUPFAM" id="SSF49562">
    <property type="entry name" value="C2 domain (Calcium/lipid-binding domain, CaLB)"/>
    <property type="match status" value="1"/>
</dbReference>
<dbReference type="Proteomes" id="UP000824120">
    <property type="component" value="Chromosome 10"/>
</dbReference>
<organism evidence="3 4">
    <name type="scientific">Solanum commersonii</name>
    <name type="common">Commerson's wild potato</name>
    <name type="synonym">Commerson's nightshade</name>
    <dbReference type="NCBI Taxonomy" id="4109"/>
    <lineage>
        <taxon>Eukaryota</taxon>
        <taxon>Viridiplantae</taxon>
        <taxon>Streptophyta</taxon>
        <taxon>Embryophyta</taxon>
        <taxon>Tracheophyta</taxon>
        <taxon>Spermatophyta</taxon>
        <taxon>Magnoliopsida</taxon>
        <taxon>eudicotyledons</taxon>
        <taxon>Gunneridae</taxon>
        <taxon>Pentapetalae</taxon>
        <taxon>asterids</taxon>
        <taxon>lamiids</taxon>
        <taxon>Solanales</taxon>
        <taxon>Solanaceae</taxon>
        <taxon>Solanoideae</taxon>
        <taxon>Solaneae</taxon>
        <taxon>Solanum</taxon>
    </lineage>
</organism>
<dbReference type="PANTHER" id="PTHR31425">
    <property type="entry name" value="PHOSPHORIBOSYLANTHRANILATE TRANSFERASE ISOFORM 1"/>
    <property type="match status" value="1"/>
</dbReference>
<evidence type="ECO:0000256" key="1">
    <source>
        <dbReference type="SAM" id="MobiDB-lite"/>
    </source>
</evidence>
<dbReference type="InterPro" id="IPR000008">
    <property type="entry name" value="C2_dom"/>
</dbReference>
<reference evidence="3 4" key="1">
    <citation type="submission" date="2020-09" db="EMBL/GenBank/DDBJ databases">
        <title>De no assembly of potato wild relative species, Solanum commersonii.</title>
        <authorList>
            <person name="Cho K."/>
        </authorList>
    </citation>
    <scope>NUCLEOTIDE SEQUENCE [LARGE SCALE GENOMIC DNA]</scope>
    <source>
        <strain evidence="3">LZ3.2</strain>
        <tissue evidence="3">Leaf</tissue>
    </source>
</reference>
<evidence type="ECO:0000313" key="3">
    <source>
        <dbReference type="EMBL" id="KAG5581730.1"/>
    </source>
</evidence>
<comment type="caution">
    <text evidence="3">The sequence shown here is derived from an EMBL/GenBank/DDBJ whole genome shotgun (WGS) entry which is preliminary data.</text>
</comment>
<gene>
    <name evidence="3" type="ORF">H5410_052357</name>
</gene>